<proteinExistence type="predicted"/>
<sequence>MKKMLRIIISLILGYFIGMASCLLQVIRMENRKNQKIEEILKRGE</sequence>
<keyword evidence="1" id="KW-1133">Transmembrane helix</keyword>
<protein>
    <submittedName>
        <fullName evidence="2">Uncharacterized protein</fullName>
    </submittedName>
</protein>
<accession>A0A8S5UE40</accession>
<evidence type="ECO:0000256" key="1">
    <source>
        <dbReference type="SAM" id="Phobius"/>
    </source>
</evidence>
<name>A0A8S5UE40_9CAUD</name>
<organism evidence="2">
    <name type="scientific">Siphoviridae sp. ctGQT3</name>
    <dbReference type="NCBI Taxonomy" id="2825412"/>
    <lineage>
        <taxon>Viruses</taxon>
        <taxon>Duplodnaviria</taxon>
        <taxon>Heunggongvirae</taxon>
        <taxon>Uroviricota</taxon>
        <taxon>Caudoviricetes</taxon>
    </lineage>
</organism>
<evidence type="ECO:0000313" key="2">
    <source>
        <dbReference type="EMBL" id="DAF92737.1"/>
    </source>
</evidence>
<reference evidence="2" key="1">
    <citation type="journal article" date="2021" name="Proc. Natl. Acad. Sci. U.S.A.">
        <title>A Catalog of Tens of Thousands of Viruses from Human Metagenomes Reveals Hidden Associations with Chronic Diseases.</title>
        <authorList>
            <person name="Tisza M.J."/>
            <person name="Buck C.B."/>
        </authorList>
    </citation>
    <scope>NUCLEOTIDE SEQUENCE</scope>
    <source>
        <strain evidence="2">CtGQT3</strain>
    </source>
</reference>
<dbReference type="EMBL" id="BK016071">
    <property type="protein sequence ID" value="DAF92737.1"/>
    <property type="molecule type" value="Genomic_DNA"/>
</dbReference>
<dbReference type="PROSITE" id="PS51257">
    <property type="entry name" value="PROKAR_LIPOPROTEIN"/>
    <property type="match status" value="1"/>
</dbReference>
<keyword evidence="1" id="KW-0812">Transmembrane</keyword>
<feature type="transmembrane region" description="Helical" evidence="1">
    <location>
        <begin position="6"/>
        <end position="27"/>
    </location>
</feature>
<keyword evidence="1" id="KW-0472">Membrane</keyword>